<name>A0A2T0XJ21_9BURK</name>
<evidence type="ECO:0000313" key="4">
    <source>
        <dbReference type="Proteomes" id="UP000238308"/>
    </source>
</evidence>
<organism evidence="3 4">
    <name type="scientific">Jezberella montanilacus</name>
    <dbReference type="NCBI Taxonomy" id="323426"/>
    <lineage>
        <taxon>Bacteria</taxon>
        <taxon>Pseudomonadati</taxon>
        <taxon>Pseudomonadota</taxon>
        <taxon>Betaproteobacteria</taxon>
        <taxon>Burkholderiales</taxon>
        <taxon>Alcaligenaceae</taxon>
        <taxon>Jezberella</taxon>
    </lineage>
</organism>
<comment type="caution">
    <text evidence="3">The sequence shown here is derived from an EMBL/GenBank/DDBJ whole genome shotgun (WGS) entry which is preliminary data.</text>
</comment>
<dbReference type="GO" id="GO:0015288">
    <property type="term" value="F:porin activity"/>
    <property type="evidence" value="ECO:0007669"/>
    <property type="project" value="InterPro"/>
</dbReference>
<keyword evidence="4" id="KW-1185">Reference proteome</keyword>
<dbReference type="AlphaFoldDB" id="A0A2T0XJ21"/>
<dbReference type="InterPro" id="IPR038673">
    <property type="entry name" value="OprB_sf"/>
</dbReference>
<dbReference type="Gene3D" id="2.40.160.180">
    <property type="entry name" value="Carbohydrate-selective porin OprB"/>
    <property type="match status" value="1"/>
</dbReference>
<evidence type="ECO:0000256" key="2">
    <source>
        <dbReference type="RuleBase" id="RU363072"/>
    </source>
</evidence>
<dbReference type="Proteomes" id="UP000238308">
    <property type="component" value="Unassembled WGS sequence"/>
</dbReference>
<reference evidence="3 4" key="1">
    <citation type="submission" date="2018-03" db="EMBL/GenBank/DDBJ databases">
        <title>Genomic Encyclopedia of Type Strains, Phase III (KMG-III): the genomes of soil and plant-associated and newly described type strains.</title>
        <authorList>
            <person name="Whitman W."/>
        </authorList>
    </citation>
    <scope>NUCLEOTIDE SEQUENCE [LARGE SCALE GENOMIC DNA]</scope>
    <source>
        <strain evidence="3 4">MWH-P2sevCIIIb</strain>
    </source>
</reference>
<evidence type="ECO:0000256" key="1">
    <source>
        <dbReference type="ARBA" id="ARBA00008769"/>
    </source>
</evidence>
<gene>
    <name evidence="3" type="ORF">BCM14_0386</name>
</gene>
<protein>
    <submittedName>
        <fullName evidence="3">Carbohydrate-selective porin (OprB family)</fullName>
    </submittedName>
</protein>
<dbReference type="GO" id="GO:0008643">
    <property type="term" value="P:carbohydrate transport"/>
    <property type="evidence" value="ECO:0007669"/>
    <property type="project" value="InterPro"/>
</dbReference>
<comment type="similarity">
    <text evidence="1 2">Belongs to the OprB family.</text>
</comment>
<dbReference type="InterPro" id="IPR007049">
    <property type="entry name" value="Carb-sel_porin_OprB"/>
</dbReference>
<accession>A0A2T0XJ21</accession>
<dbReference type="GO" id="GO:0016020">
    <property type="term" value="C:membrane"/>
    <property type="evidence" value="ECO:0007669"/>
    <property type="project" value="InterPro"/>
</dbReference>
<dbReference type="Pfam" id="PF04966">
    <property type="entry name" value="OprB"/>
    <property type="match status" value="1"/>
</dbReference>
<dbReference type="RefSeq" id="WP_106226299.1">
    <property type="nucleotide sequence ID" value="NZ_PVTV01000011.1"/>
</dbReference>
<proteinExistence type="inferred from homology"/>
<dbReference type="OrthoDB" id="5755240at2"/>
<sequence length="461" mass="50763">MRSRTAFLVSLFNISAMLKLPLLVSFLFMLIGLAQATDLTTERAADTEAYPQIHFGMQSTYVGDKHPSFADPYNGPSSLYGGNESGYTFTGTIFVGFRPWKDTEIWFNPETGSGIPFSGLLGVAGVYNGEAQKAAFTSPIVYTARAFFRQTIGLGGDQVRPDLEYNSFGNTVDRRRLVFTGGIYSIVDIFDRNTFAHDPKKDFLNWSIIDWGAWDLPADARGYTRGLVGELYWDEWAFRASRSMLPVESNGLALTTNLLQSYADTLEIQHDHSIFAQDGKVRAMVFRNQAAFGNYADALNFASQSSATPDLGNIRTTQVKYGFGLSLEQAINKDIGAFARASWNNGATEGYSFTDINNSISGGVSISGSQWSRPDDIIGIGLASNGISSTNQAYLSAGGSDFFCGDSRLNYKRENIAELYYSAKVTALVWLTADYQRIANPCYNADRGPVNVYSLRAHIEF</sequence>
<evidence type="ECO:0000313" key="3">
    <source>
        <dbReference type="EMBL" id="PRY98949.1"/>
    </source>
</evidence>
<dbReference type="EMBL" id="PVTV01000011">
    <property type="protein sequence ID" value="PRY98949.1"/>
    <property type="molecule type" value="Genomic_DNA"/>
</dbReference>